<dbReference type="GO" id="GO:0016020">
    <property type="term" value="C:membrane"/>
    <property type="evidence" value="ECO:0007669"/>
    <property type="project" value="UniProtKB-SubCell"/>
</dbReference>
<dbReference type="PROSITE" id="PS51786">
    <property type="entry name" value="LON_PROTEOLYTIC"/>
    <property type="match status" value="1"/>
</dbReference>
<protein>
    <recommendedName>
        <fullName evidence="2">Lon proteolytic domain-containing protein</fullName>
    </recommendedName>
</protein>
<reference evidence="3 4" key="1">
    <citation type="submission" date="2018-06" db="EMBL/GenBank/DDBJ databases">
        <title>Extensive metabolic versatility and redundancy in microbially diverse, dynamic hydrothermal sediments.</title>
        <authorList>
            <person name="Dombrowski N."/>
            <person name="Teske A."/>
            <person name="Baker B.J."/>
        </authorList>
    </citation>
    <scope>NUCLEOTIDE SEQUENCE [LARGE SCALE GENOMIC DNA]</scope>
    <source>
        <strain evidence="3">B51_G17</strain>
    </source>
</reference>
<evidence type="ECO:0000256" key="1">
    <source>
        <dbReference type="ARBA" id="ARBA00004141"/>
    </source>
</evidence>
<feature type="non-terminal residue" evidence="3">
    <location>
        <position position="347"/>
    </location>
</feature>
<dbReference type="GO" id="GO:0004252">
    <property type="term" value="F:serine-type endopeptidase activity"/>
    <property type="evidence" value="ECO:0007669"/>
    <property type="project" value="InterPro"/>
</dbReference>
<dbReference type="Pfam" id="PF05362">
    <property type="entry name" value="Lon_C"/>
    <property type="match status" value="1"/>
</dbReference>
<organism evidence="3 4">
    <name type="scientific">Candidatus Iainarchaeum sp</name>
    <dbReference type="NCBI Taxonomy" id="3101447"/>
    <lineage>
        <taxon>Archaea</taxon>
        <taxon>Candidatus Iainarchaeota</taxon>
        <taxon>Candidatus Iainarchaeia</taxon>
        <taxon>Candidatus Iainarchaeales</taxon>
        <taxon>Candidatus Iainarchaeaceae</taxon>
        <taxon>Candidatus Iainarchaeum</taxon>
    </lineage>
</organism>
<comment type="caution">
    <text evidence="3">The sequence shown here is derived from an EMBL/GenBank/DDBJ whole genome shotgun (WGS) entry which is preliminary data.</text>
</comment>
<dbReference type="SUPFAM" id="SSF54211">
    <property type="entry name" value="Ribosomal protein S5 domain 2-like"/>
    <property type="match status" value="1"/>
</dbReference>
<proteinExistence type="predicted"/>
<dbReference type="GO" id="GO:0006508">
    <property type="term" value="P:proteolysis"/>
    <property type="evidence" value="ECO:0007669"/>
    <property type="project" value="InterPro"/>
</dbReference>
<dbReference type="InterPro" id="IPR008269">
    <property type="entry name" value="Lon_proteolytic"/>
</dbReference>
<dbReference type="InterPro" id="IPR020568">
    <property type="entry name" value="Ribosomal_Su5_D2-typ_SF"/>
</dbReference>
<dbReference type="InterPro" id="IPR027065">
    <property type="entry name" value="Lon_Prtase"/>
</dbReference>
<dbReference type="AlphaFoldDB" id="A0A497JLF5"/>
<name>A0A497JLF5_9ARCH</name>
<dbReference type="EMBL" id="QMWP01000004">
    <property type="protein sequence ID" value="RLG71216.1"/>
    <property type="molecule type" value="Genomic_DNA"/>
</dbReference>
<dbReference type="Proteomes" id="UP000278031">
    <property type="component" value="Unassembled WGS sequence"/>
</dbReference>
<gene>
    <name evidence="3" type="ORF">DRO04_00220</name>
</gene>
<evidence type="ECO:0000259" key="2">
    <source>
        <dbReference type="PROSITE" id="PS51786"/>
    </source>
</evidence>
<dbReference type="GO" id="GO:0030163">
    <property type="term" value="P:protein catabolic process"/>
    <property type="evidence" value="ECO:0007669"/>
    <property type="project" value="InterPro"/>
</dbReference>
<accession>A0A497JLF5</accession>
<dbReference type="GO" id="GO:0004176">
    <property type="term" value="F:ATP-dependent peptidase activity"/>
    <property type="evidence" value="ECO:0007669"/>
    <property type="project" value="InterPro"/>
</dbReference>
<dbReference type="InterPro" id="IPR014721">
    <property type="entry name" value="Ribsml_uS5_D2-typ_fold_subgr"/>
</dbReference>
<dbReference type="PANTHER" id="PTHR10046">
    <property type="entry name" value="ATP DEPENDENT LON PROTEASE FAMILY MEMBER"/>
    <property type="match status" value="1"/>
</dbReference>
<evidence type="ECO:0000313" key="4">
    <source>
        <dbReference type="Proteomes" id="UP000278031"/>
    </source>
</evidence>
<dbReference type="GO" id="GO:0005524">
    <property type="term" value="F:ATP binding"/>
    <property type="evidence" value="ECO:0007669"/>
    <property type="project" value="InterPro"/>
</dbReference>
<comment type="subcellular location">
    <subcellularLocation>
        <location evidence="1">Membrane</location>
        <topology evidence="1">Multi-pass membrane protein</topology>
    </subcellularLocation>
</comment>
<feature type="domain" description="Lon proteolytic" evidence="2">
    <location>
        <begin position="74"/>
        <end position="183"/>
    </location>
</feature>
<evidence type="ECO:0000313" key="3">
    <source>
        <dbReference type="EMBL" id="RLG71216.1"/>
    </source>
</evidence>
<dbReference type="Gene3D" id="3.30.230.10">
    <property type="match status" value="1"/>
</dbReference>
<sequence>MKVFAVTSAGGAIAADLIIELKPGHGKCYFALTSLIGTTTQAAGKTAVNVAKNYASNAANYDYFFDINAPAALVEGPSAGAAMTLLIISMLKDKPLPEHVAITGTITSDGSVGKVGGVFEKAKAAAKAGIKLFMIPKGEAKQIVKEDSKVETVYLPNYALTHWGLKVVEVSTIDDVLKYAYMNLEEIDINAIKEGAEEIYTPEAIAERPALEPLRKLTQKYISNAKELIAGAKTSLGGSLLEDQALIDVLLQTLNDADSVVKEAELLLQRNYLYSAANSAFVAAVSARMVKDIAENPSMLNMDSAVYEMKLSSLQSNLEKLRKKYEQYVPLDKIEWYIGGMQRLSYA</sequence>
<dbReference type="PRINTS" id="PR00830">
    <property type="entry name" value="ENDOLAPTASE"/>
</dbReference>